<feature type="signal peptide" evidence="1">
    <location>
        <begin position="1"/>
        <end position="31"/>
    </location>
</feature>
<accession>A0A511T2K8</accession>
<feature type="chain" id="PRO_5023149055" description="Lipoprotein" evidence="1">
    <location>
        <begin position="32"/>
        <end position="732"/>
    </location>
</feature>
<dbReference type="STRING" id="1334629.MFUL124B02_30480"/>
<gene>
    <name evidence="2" type="ORF">MFU01_34430</name>
    <name evidence="3" type="ORF">SAMN05443572_106169</name>
</gene>
<evidence type="ECO:0000313" key="4">
    <source>
        <dbReference type="Proteomes" id="UP000183760"/>
    </source>
</evidence>
<reference evidence="2 5" key="2">
    <citation type="submission" date="2019-07" db="EMBL/GenBank/DDBJ databases">
        <title>Whole genome shotgun sequence of Myxococcus fulvus NBRC 100333.</title>
        <authorList>
            <person name="Hosoyama A."/>
            <person name="Uohara A."/>
            <person name="Ohji S."/>
            <person name="Ichikawa N."/>
        </authorList>
    </citation>
    <scope>NUCLEOTIDE SEQUENCE [LARGE SCALE GENOMIC DNA]</scope>
    <source>
        <strain evidence="2 5">NBRC 100333</strain>
    </source>
</reference>
<keyword evidence="1" id="KW-0732">Signal</keyword>
<evidence type="ECO:0000313" key="5">
    <source>
        <dbReference type="Proteomes" id="UP000321514"/>
    </source>
</evidence>
<protein>
    <recommendedName>
        <fullName evidence="6">Lipoprotein</fullName>
    </recommendedName>
</protein>
<dbReference type="AlphaFoldDB" id="A0A511T2K8"/>
<evidence type="ECO:0000313" key="3">
    <source>
        <dbReference type="EMBL" id="SEU20672.1"/>
    </source>
</evidence>
<evidence type="ECO:0000256" key="1">
    <source>
        <dbReference type="SAM" id="SignalP"/>
    </source>
</evidence>
<reference evidence="3 4" key="1">
    <citation type="submission" date="2016-10" db="EMBL/GenBank/DDBJ databases">
        <authorList>
            <person name="Varghese N."/>
            <person name="Submissions S."/>
        </authorList>
    </citation>
    <scope>NUCLEOTIDE SEQUENCE [LARGE SCALE GENOMIC DNA]</scope>
    <source>
        <strain evidence="3 4">DSM 16525</strain>
    </source>
</reference>
<evidence type="ECO:0000313" key="2">
    <source>
        <dbReference type="EMBL" id="GEN08406.1"/>
    </source>
</evidence>
<dbReference type="Proteomes" id="UP000183760">
    <property type="component" value="Unassembled WGS sequence"/>
</dbReference>
<proteinExistence type="predicted"/>
<sequence>MNQGKKVGLLGSPLRWAGVSMTLLSAPVSLAEDCPTPSLQQCVDVDYRSSKCGEAHDGHCQQIIETEWRARWDNAPKRTVLLPKEFGSGTATVATQPVSLGTTRVSGMDQGLSGQVLKGQILYRKKLENLTKTEQAYLAQLQAWDKNGTQVTSCQEYVDEKYYDYSRFERRSGVHGDDYRALFQSAYETEGIAHRTLYSRDGKKLAPIWGETRVAKNAYFAFTPGPYPKGFKPYEFTTDAARLANNPEARQWAVASDSWHQEMAEQLAHIPDDELTVRQEEQEGFIALLAQRAGIYADWQKAYALFLKKDRDTKELNATTAERLYALDKAIEERLVQAEGQGCLDSKYVTSCDWSPRRYKLELDAAMGPRRAADLQACLFLTGNDFSETSFVRNAHLLKISTLKEKDYTLNTTMLAQYVLAYGQYIQAQAAPTNPSTGLVRHGGEAGDSGYAGDNFMGAGYDYNAGWEVTAPAASSARMQAKGFGLTGPWCEYNARIYGEFNAYANLFSPTRMEVIHIDGSAGTEGNGIRLTVGARFLGQSVYTHDQTHPLRVTFAQTKPVYAFDEAQTSYTFMVWYIPVTLTAGVSAETGVKFDIGGAITRDCAADLLGVDLFGILTPYLSVNGFASVGIGLPKVQVAVRGTVVLTRANLPLETDIGIYLSSPSHPTDPNTLFLRLTSKLDIETRFLDGRISLFAQLFDLKAEFPVFSWSGFGLKHNIYTETKTVPLARIF</sequence>
<evidence type="ECO:0008006" key="6">
    <source>
        <dbReference type="Google" id="ProtNLM"/>
    </source>
</evidence>
<keyword evidence="4" id="KW-1185">Reference proteome</keyword>
<dbReference type="Proteomes" id="UP000321514">
    <property type="component" value="Unassembled WGS sequence"/>
</dbReference>
<comment type="caution">
    <text evidence="2">The sequence shown here is derived from an EMBL/GenBank/DDBJ whole genome shotgun (WGS) entry which is preliminary data.</text>
</comment>
<organism evidence="2 5">
    <name type="scientific">Myxococcus fulvus</name>
    <dbReference type="NCBI Taxonomy" id="33"/>
    <lineage>
        <taxon>Bacteria</taxon>
        <taxon>Pseudomonadati</taxon>
        <taxon>Myxococcota</taxon>
        <taxon>Myxococcia</taxon>
        <taxon>Myxococcales</taxon>
        <taxon>Cystobacterineae</taxon>
        <taxon>Myxococcaceae</taxon>
        <taxon>Myxococcus</taxon>
    </lineage>
</organism>
<dbReference type="EMBL" id="BJXR01000028">
    <property type="protein sequence ID" value="GEN08406.1"/>
    <property type="molecule type" value="Genomic_DNA"/>
</dbReference>
<dbReference type="EMBL" id="FOIB01000006">
    <property type="protein sequence ID" value="SEU20672.1"/>
    <property type="molecule type" value="Genomic_DNA"/>
</dbReference>
<name>A0A511T2K8_MYXFU</name>
<dbReference type="OrthoDB" id="5488325at2"/>